<evidence type="ECO:0000256" key="1">
    <source>
        <dbReference type="SAM" id="SignalP"/>
    </source>
</evidence>
<proteinExistence type="predicted"/>
<dbReference type="EMBL" id="CP040078">
    <property type="protein sequence ID" value="QCP54053.1"/>
    <property type="molecule type" value="Genomic_DNA"/>
</dbReference>
<evidence type="ECO:0000313" key="2">
    <source>
        <dbReference type="EMBL" id="QCP54053.1"/>
    </source>
</evidence>
<name>A0A4P8J210_9BURK</name>
<accession>A0A4P8J210</accession>
<feature type="signal peptide" evidence="1">
    <location>
        <begin position="1"/>
        <end position="23"/>
    </location>
</feature>
<feature type="chain" id="PRO_5020510484" evidence="1">
    <location>
        <begin position="24"/>
        <end position="113"/>
    </location>
</feature>
<dbReference type="Proteomes" id="UP000298656">
    <property type="component" value="Chromosome 2"/>
</dbReference>
<dbReference type="RefSeq" id="WP_137336821.1">
    <property type="nucleotide sequence ID" value="NZ_CP040078.1"/>
</dbReference>
<sequence>MKSLVYAVVAAAAVFAAPVASFAQSNQQPVTRAEVKADLVKVEQAGFNPAAHNPYYPADIQAAEARVNAQNGAQVQAVADTSGYGGSTGGATQSGAIARPMNVDGVHPLYFGR</sequence>
<organism evidence="2 3">
    <name type="scientific">Trinickia violacea</name>
    <dbReference type="NCBI Taxonomy" id="2571746"/>
    <lineage>
        <taxon>Bacteria</taxon>
        <taxon>Pseudomonadati</taxon>
        <taxon>Pseudomonadota</taxon>
        <taxon>Betaproteobacteria</taxon>
        <taxon>Burkholderiales</taxon>
        <taxon>Burkholderiaceae</taxon>
        <taxon>Trinickia</taxon>
    </lineage>
</organism>
<dbReference type="OrthoDB" id="9111896at2"/>
<keyword evidence="3" id="KW-1185">Reference proteome</keyword>
<dbReference type="AlphaFoldDB" id="A0A4P8J210"/>
<reference evidence="2 3" key="1">
    <citation type="submission" date="2019-05" db="EMBL/GenBank/DDBJ databases">
        <title>Burkholderia sp. DHOD12, isolated from subtropical forest soil.</title>
        <authorList>
            <person name="Gao Z.-H."/>
            <person name="Qiu L.-H."/>
        </authorList>
    </citation>
    <scope>NUCLEOTIDE SEQUENCE [LARGE SCALE GENOMIC DNA]</scope>
    <source>
        <strain evidence="2 3">DHOD12</strain>
    </source>
</reference>
<keyword evidence="1" id="KW-0732">Signal</keyword>
<dbReference type="KEGG" id="tvl:FAZ95_34255"/>
<protein>
    <submittedName>
        <fullName evidence="2">DUF4148 domain-containing protein</fullName>
    </submittedName>
</protein>
<evidence type="ECO:0000313" key="3">
    <source>
        <dbReference type="Proteomes" id="UP000298656"/>
    </source>
</evidence>
<dbReference type="InterPro" id="IPR025421">
    <property type="entry name" value="DUF4148"/>
</dbReference>
<dbReference type="Pfam" id="PF13663">
    <property type="entry name" value="DUF4148"/>
    <property type="match status" value="1"/>
</dbReference>
<gene>
    <name evidence="2" type="ORF">FAZ95_34255</name>
</gene>